<dbReference type="PANTHER" id="PTHR43305">
    <property type="entry name" value="FAMILY N-ACETYLTRANSFERASE, PUTATIVE (AFU_ORTHOLOGUE AFUA_2G01380)-RELATED"/>
    <property type="match status" value="1"/>
</dbReference>
<dbReference type="InterPro" id="IPR000182">
    <property type="entry name" value="GNAT_dom"/>
</dbReference>
<keyword evidence="3" id="KW-1185">Reference proteome</keyword>
<evidence type="ECO:0000313" key="2">
    <source>
        <dbReference type="EMBL" id="GAA3928475.1"/>
    </source>
</evidence>
<evidence type="ECO:0000313" key="3">
    <source>
        <dbReference type="Proteomes" id="UP001501565"/>
    </source>
</evidence>
<dbReference type="PROSITE" id="PS51186">
    <property type="entry name" value="GNAT"/>
    <property type="match status" value="1"/>
</dbReference>
<dbReference type="PANTHER" id="PTHR43305:SF1">
    <property type="entry name" value="FAMILY N-ACETYLTRANSFERASE, PUTATIVE (AFU_ORTHOLOGUE AFUA_2G01380)-RELATED"/>
    <property type="match status" value="1"/>
</dbReference>
<dbReference type="CDD" id="cd04301">
    <property type="entry name" value="NAT_SF"/>
    <property type="match status" value="1"/>
</dbReference>
<organism evidence="2 3">
    <name type="scientific">Litoribacillus peritrichatus</name>
    <dbReference type="NCBI Taxonomy" id="718191"/>
    <lineage>
        <taxon>Bacteria</taxon>
        <taxon>Pseudomonadati</taxon>
        <taxon>Pseudomonadota</taxon>
        <taxon>Gammaproteobacteria</taxon>
        <taxon>Oceanospirillales</taxon>
        <taxon>Oceanospirillaceae</taxon>
        <taxon>Litoribacillus</taxon>
    </lineage>
</organism>
<gene>
    <name evidence="2" type="ORF">GCM10022277_26220</name>
</gene>
<dbReference type="InterPro" id="IPR052777">
    <property type="entry name" value="Acetyltransferase_Enz"/>
</dbReference>
<dbReference type="Proteomes" id="UP001501565">
    <property type="component" value="Unassembled WGS sequence"/>
</dbReference>
<accession>A0ABP7MQZ7</accession>
<dbReference type="InterPro" id="IPR016181">
    <property type="entry name" value="Acyl_CoA_acyltransferase"/>
</dbReference>
<dbReference type="SUPFAM" id="SSF55729">
    <property type="entry name" value="Acyl-CoA N-acyltransferases (Nat)"/>
    <property type="match status" value="1"/>
</dbReference>
<proteinExistence type="predicted"/>
<comment type="caution">
    <text evidence="2">The sequence shown here is derived from an EMBL/GenBank/DDBJ whole genome shotgun (WGS) entry which is preliminary data.</text>
</comment>
<evidence type="ECO:0000259" key="1">
    <source>
        <dbReference type="PROSITE" id="PS51186"/>
    </source>
</evidence>
<protein>
    <submittedName>
        <fullName evidence="2">N-acetyltransferase</fullName>
    </submittedName>
</protein>
<dbReference type="Pfam" id="PF00583">
    <property type="entry name" value="Acetyltransf_1"/>
    <property type="match status" value="1"/>
</dbReference>
<name>A0ABP7MQZ7_9GAMM</name>
<dbReference type="Gene3D" id="3.40.630.30">
    <property type="match status" value="1"/>
</dbReference>
<reference evidence="3" key="1">
    <citation type="journal article" date="2019" name="Int. J. Syst. Evol. Microbiol.">
        <title>The Global Catalogue of Microorganisms (GCM) 10K type strain sequencing project: providing services to taxonomists for standard genome sequencing and annotation.</title>
        <authorList>
            <consortium name="The Broad Institute Genomics Platform"/>
            <consortium name="The Broad Institute Genome Sequencing Center for Infectious Disease"/>
            <person name="Wu L."/>
            <person name="Ma J."/>
        </authorList>
    </citation>
    <scope>NUCLEOTIDE SEQUENCE [LARGE SCALE GENOMIC DNA]</scope>
    <source>
        <strain evidence="3">JCM 17551</strain>
    </source>
</reference>
<dbReference type="EMBL" id="BAABBN010000007">
    <property type="protein sequence ID" value="GAA3928475.1"/>
    <property type="molecule type" value="Genomic_DNA"/>
</dbReference>
<feature type="domain" description="N-acetyltransferase" evidence="1">
    <location>
        <begin position="3"/>
        <end position="155"/>
    </location>
</feature>
<sequence length="163" mass="18285">MITITDVVFPEDLGALQELILEYVAWLAIDLSYQNFDEEMASLEALFTLPSGCYFFAKQGADIAGGVGFRTIDTDTAEVKRLYVRPEYQGLKIGRALMEHLLLRLAKLGYRRVVLDAVPPTQRAQALYLGMGFQEIAPYFNNPTPNTRFYGLDLSSMATIPLH</sequence>
<dbReference type="RefSeq" id="WP_344798990.1">
    <property type="nucleotide sequence ID" value="NZ_BAABBN010000007.1"/>
</dbReference>